<evidence type="ECO:0000313" key="7">
    <source>
        <dbReference type="Proteomes" id="UP000236291"/>
    </source>
</evidence>
<dbReference type="SMART" id="SM00343">
    <property type="entry name" value="ZnF_C2HC"/>
    <property type="match status" value="1"/>
</dbReference>
<dbReference type="Pfam" id="PF00665">
    <property type="entry name" value="rve"/>
    <property type="match status" value="1"/>
</dbReference>
<dbReference type="GO" id="GO:0008233">
    <property type="term" value="F:peptidase activity"/>
    <property type="evidence" value="ECO:0007669"/>
    <property type="project" value="UniProtKB-KW"/>
</dbReference>
<dbReference type="PROSITE" id="PS50994">
    <property type="entry name" value="INTEGRASE"/>
    <property type="match status" value="1"/>
</dbReference>
<dbReference type="ExpressionAtlas" id="A0A2K3NPP1">
    <property type="expression patterns" value="baseline"/>
</dbReference>
<organism evidence="6 7">
    <name type="scientific">Trifolium pratense</name>
    <name type="common">Red clover</name>
    <dbReference type="NCBI Taxonomy" id="57577"/>
    <lineage>
        <taxon>Eukaryota</taxon>
        <taxon>Viridiplantae</taxon>
        <taxon>Streptophyta</taxon>
        <taxon>Embryophyta</taxon>
        <taxon>Tracheophyta</taxon>
        <taxon>Spermatophyta</taxon>
        <taxon>Magnoliopsida</taxon>
        <taxon>eudicotyledons</taxon>
        <taxon>Gunneridae</taxon>
        <taxon>Pentapetalae</taxon>
        <taxon>rosids</taxon>
        <taxon>fabids</taxon>
        <taxon>Fabales</taxon>
        <taxon>Fabaceae</taxon>
        <taxon>Papilionoideae</taxon>
        <taxon>50 kb inversion clade</taxon>
        <taxon>NPAAA clade</taxon>
        <taxon>Hologalegina</taxon>
        <taxon>IRL clade</taxon>
        <taxon>Trifolieae</taxon>
        <taxon>Trifolium</taxon>
    </lineage>
</organism>
<dbReference type="InterPro" id="IPR012337">
    <property type="entry name" value="RNaseH-like_sf"/>
</dbReference>
<dbReference type="InterPro" id="IPR057670">
    <property type="entry name" value="SH3_retrovirus"/>
</dbReference>
<dbReference type="GO" id="GO:0015074">
    <property type="term" value="P:DNA integration"/>
    <property type="evidence" value="ECO:0007669"/>
    <property type="project" value="InterPro"/>
</dbReference>
<keyword evidence="1" id="KW-0378">Hydrolase</keyword>
<feature type="compositionally biased region" description="Polar residues" evidence="3">
    <location>
        <begin position="226"/>
        <end position="252"/>
    </location>
</feature>
<dbReference type="InterPro" id="IPR001584">
    <property type="entry name" value="Integrase_cat-core"/>
</dbReference>
<dbReference type="InterPro" id="IPR036875">
    <property type="entry name" value="Znf_CCHC_sf"/>
</dbReference>
<gene>
    <name evidence="6" type="ORF">L195_g001437</name>
</gene>
<evidence type="ECO:0000256" key="2">
    <source>
        <dbReference type="PROSITE-ProRule" id="PRU00047"/>
    </source>
</evidence>
<evidence type="ECO:0000259" key="5">
    <source>
        <dbReference type="PROSITE" id="PS50994"/>
    </source>
</evidence>
<dbReference type="SUPFAM" id="SSF57756">
    <property type="entry name" value="Retrovirus zinc finger-like domains"/>
    <property type="match status" value="1"/>
</dbReference>
<dbReference type="InterPro" id="IPR039537">
    <property type="entry name" value="Retrotran_Ty1/copia-like"/>
</dbReference>
<proteinExistence type="predicted"/>
<dbReference type="PANTHER" id="PTHR42648">
    <property type="entry name" value="TRANSPOSASE, PUTATIVE-RELATED"/>
    <property type="match status" value="1"/>
</dbReference>
<dbReference type="Pfam" id="PF00098">
    <property type="entry name" value="zf-CCHC"/>
    <property type="match status" value="1"/>
</dbReference>
<protein>
    <submittedName>
        <fullName evidence="6">Putative copia-type polyprotein</fullName>
    </submittedName>
</protein>
<comment type="caution">
    <text evidence="6">The sequence shown here is derived from an EMBL/GenBank/DDBJ whole genome shotgun (WGS) entry which is preliminary data.</text>
</comment>
<keyword evidence="2" id="KW-0863">Zinc-finger</keyword>
<dbReference type="Gene3D" id="3.30.420.10">
    <property type="entry name" value="Ribonuclease H-like superfamily/Ribonuclease H"/>
    <property type="match status" value="1"/>
</dbReference>
<dbReference type="InterPro" id="IPR001878">
    <property type="entry name" value="Znf_CCHC"/>
</dbReference>
<keyword evidence="1" id="KW-0645">Protease</keyword>
<feature type="region of interest" description="Disordered" evidence="3">
    <location>
        <begin position="226"/>
        <end position="255"/>
    </location>
</feature>
<feature type="domain" description="CCHC-type" evidence="4">
    <location>
        <begin position="264"/>
        <end position="279"/>
    </location>
</feature>
<sequence>MATSSNNGFPAHLPIFDGKNYDQWIAKMKVIFRLQDVVEIVNDGVAALPRNPNDEQNAVHKESKKKDGKALFIIHQCLDADIFEKILHCESAKEAWDTLARNYGGDEKLKKVRLQSLRRQYELLQMNESETVSQYFVRLTSLTNQMVRNGETISDLMKIEKVLRTLTPKFDHIVVAKEESKNLEELKFEELQASLEAHELRLTERSKNNGKQSEDSNDQALQAQYNKKGKNQNSNEGNGKNQDSNQQENSNGQKKKFNKKEIQCYNCQKWGHFAAECKSKKVPREKTDEAKFVYDKQEEDPESSMLMAVIKEEEDDDKWYLDIGCSNHMSGKRTWFYELDETVNRRIRFADDSSVRAEGIGKIKIRSKDGKDALISDVLYVPTMKSNLISIGQLLEKNYVVKMEDKVLRVFDSKRRLILKAPMTKQRTFKIGLNVIDGNCLLATASNEDWIWHQRYGHLNFKDLSILQRKNMVNGLPQIKVSDQVCDKCCISKQSRNSYNTEIPSRATRRLEAIHSDVCGPFEEKSTGGNSYFVSFIDEFTRKLWIYMIAKKSEVFDVFKKFRIIVQNESGEVISKLRTDGGGEYTSNEFKSFCASNGIKHEITAPYTPQHNGTAERKNRTIVNMVRSMIKEKGLPHYLWGEATSTAAYLLNRCPTKRLDNVTPEEAWSGIKPCVKHLRVFGSLCYRHIPDQLRKKLDDKAHVVIMVGYHSTGSYKLYDPIGKRLMFSKDVKFDESKSWNWEGGISRKNNIVYLNKLGSFED</sequence>
<evidence type="ECO:0000256" key="1">
    <source>
        <dbReference type="ARBA" id="ARBA00022670"/>
    </source>
</evidence>
<dbReference type="SUPFAM" id="SSF53098">
    <property type="entry name" value="Ribonuclease H-like"/>
    <property type="match status" value="1"/>
</dbReference>
<evidence type="ECO:0000313" key="6">
    <source>
        <dbReference type="EMBL" id="PNY05002.1"/>
    </source>
</evidence>
<dbReference type="Pfam" id="PF13976">
    <property type="entry name" value="gag_pre-integrs"/>
    <property type="match status" value="1"/>
</dbReference>
<keyword evidence="2" id="KW-0862">Zinc</keyword>
<evidence type="ECO:0000259" key="4">
    <source>
        <dbReference type="PROSITE" id="PS50158"/>
    </source>
</evidence>
<feature type="domain" description="Integrase catalytic" evidence="5">
    <location>
        <begin position="500"/>
        <end position="672"/>
    </location>
</feature>
<reference evidence="6 7" key="1">
    <citation type="journal article" date="2014" name="Am. J. Bot.">
        <title>Genome assembly and annotation for red clover (Trifolium pratense; Fabaceae).</title>
        <authorList>
            <person name="Istvanek J."/>
            <person name="Jaros M."/>
            <person name="Krenek A."/>
            <person name="Repkova J."/>
        </authorList>
    </citation>
    <scope>NUCLEOTIDE SEQUENCE [LARGE SCALE GENOMIC DNA]</scope>
    <source>
        <strain evidence="7">cv. Tatra</strain>
        <tissue evidence="6">Young leaves</tissue>
    </source>
</reference>
<evidence type="ECO:0000256" key="3">
    <source>
        <dbReference type="SAM" id="MobiDB-lite"/>
    </source>
</evidence>
<name>A0A2K3NPP1_TRIPR</name>
<dbReference type="InterPro" id="IPR036397">
    <property type="entry name" value="RNaseH_sf"/>
</dbReference>
<dbReference type="Pfam" id="PF14223">
    <property type="entry name" value="Retrotran_gag_2"/>
    <property type="match status" value="1"/>
</dbReference>
<dbReference type="GO" id="GO:0006508">
    <property type="term" value="P:proteolysis"/>
    <property type="evidence" value="ECO:0007669"/>
    <property type="project" value="UniProtKB-KW"/>
</dbReference>
<dbReference type="GO" id="GO:0008270">
    <property type="term" value="F:zinc ion binding"/>
    <property type="evidence" value="ECO:0007669"/>
    <property type="project" value="UniProtKB-KW"/>
</dbReference>
<reference evidence="6 7" key="2">
    <citation type="journal article" date="2017" name="Front. Plant Sci.">
        <title>Gene Classification and Mining of Molecular Markers Useful in Red Clover (Trifolium pratense) Breeding.</title>
        <authorList>
            <person name="Istvanek J."/>
            <person name="Dluhosova J."/>
            <person name="Dluhos P."/>
            <person name="Patkova L."/>
            <person name="Nedelnik J."/>
            <person name="Repkova J."/>
        </authorList>
    </citation>
    <scope>NUCLEOTIDE SEQUENCE [LARGE SCALE GENOMIC DNA]</scope>
    <source>
        <strain evidence="7">cv. Tatra</strain>
        <tissue evidence="6">Young leaves</tissue>
    </source>
</reference>
<dbReference type="Gene3D" id="4.10.60.10">
    <property type="entry name" value="Zinc finger, CCHC-type"/>
    <property type="match status" value="1"/>
</dbReference>
<dbReference type="EMBL" id="ASHM01000583">
    <property type="protein sequence ID" value="PNY05002.1"/>
    <property type="molecule type" value="Genomic_DNA"/>
</dbReference>
<dbReference type="Proteomes" id="UP000236291">
    <property type="component" value="Unassembled WGS sequence"/>
</dbReference>
<dbReference type="AlphaFoldDB" id="A0A2K3NPP1"/>
<keyword evidence="2" id="KW-0479">Metal-binding</keyword>
<dbReference type="InterPro" id="IPR054722">
    <property type="entry name" value="PolX-like_BBD"/>
</dbReference>
<dbReference type="PROSITE" id="PS50158">
    <property type="entry name" value="ZF_CCHC"/>
    <property type="match status" value="1"/>
</dbReference>
<dbReference type="Pfam" id="PF25597">
    <property type="entry name" value="SH3_retrovirus"/>
    <property type="match status" value="1"/>
</dbReference>
<dbReference type="InterPro" id="IPR025724">
    <property type="entry name" value="GAG-pre-integrase_dom"/>
</dbReference>
<dbReference type="GO" id="GO:0003676">
    <property type="term" value="F:nucleic acid binding"/>
    <property type="evidence" value="ECO:0007669"/>
    <property type="project" value="InterPro"/>
</dbReference>
<accession>A0A2K3NPP1</accession>
<dbReference type="PANTHER" id="PTHR42648:SF18">
    <property type="entry name" value="RETROTRANSPOSON, UNCLASSIFIED-LIKE PROTEIN"/>
    <property type="match status" value="1"/>
</dbReference>
<dbReference type="Pfam" id="PF22936">
    <property type="entry name" value="Pol_BBD"/>
    <property type="match status" value="1"/>
</dbReference>